<comment type="caution">
    <text evidence="3">The sequence shown here is derived from an EMBL/GenBank/DDBJ whole genome shotgun (WGS) entry which is preliminary data.</text>
</comment>
<gene>
    <name evidence="3" type="ORF">M9Y10_032978</name>
</gene>
<dbReference type="EMBL" id="JAPFFF010000055">
    <property type="protein sequence ID" value="KAK8838353.1"/>
    <property type="molecule type" value="Genomic_DNA"/>
</dbReference>
<protein>
    <submittedName>
        <fullName evidence="3">Vacuolar protein sorting-associated protein 53</fullName>
    </submittedName>
</protein>
<keyword evidence="4" id="KW-1185">Reference proteome</keyword>
<proteinExistence type="predicted"/>
<reference evidence="3 4" key="1">
    <citation type="submission" date="2024-04" db="EMBL/GenBank/DDBJ databases">
        <title>Tritrichomonas musculus Genome.</title>
        <authorList>
            <person name="Alves-Ferreira E."/>
            <person name="Grigg M."/>
            <person name="Lorenzi H."/>
            <person name="Galac M."/>
        </authorList>
    </citation>
    <scope>NUCLEOTIDE SEQUENCE [LARGE SCALE GENOMIC DNA]</scope>
    <source>
        <strain evidence="3 4">EAF2021</strain>
    </source>
</reference>
<feature type="coiled-coil region" evidence="1">
    <location>
        <begin position="34"/>
        <end position="100"/>
    </location>
</feature>
<evidence type="ECO:0000313" key="4">
    <source>
        <dbReference type="Proteomes" id="UP001470230"/>
    </source>
</evidence>
<keyword evidence="1" id="KW-0175">Coiled coil</keyword>
<dbReference type="PANTHER" id="PTHR12820:SF0">
    <property type="entry name" value="VACUOLAR PROTEIN SORTING-ASSOCIATED PROTEIN 53 HOMOLOG"/>
    <property type="match status" value="1"/>
</dbReference>
<dbReference type="PANTHER" id="PTHR12820">
    <property type="entry name" value="VACUOLAR SORTING PROTEIN 53"/>
    <property type="match status" value="1"/>
</dbReference>
<name>A0ABR2GXG9_9EUKA</name>
<organism evidence="3 4">
    <name type="scientific">Tritrichomonas musculus</name>
    <dbReference type="NCBI Taxonomy" id="1915356"/>
    <lineage>
        <taxon>Eukaryota</taxon>
        <taxon>Metamonada</taxon>
        <taxon>Parabasalia</taxon>
        <taxon>Tritrichomonadida</taxon>
        <taxon>Tritrichomonadidae</taxon>
        <taxon>Tritrichomonas</taxon>
    </lineage>
</organism>
<evidence type="ECO:0000259" key="2">
    <source>
        <dbReference type="Pfam" id="PF04100"/>
    </source>
</evidence>
<accession>A0ABR2GXG9</accession>
<feature type="domain" description="Vps53 N-terminal" evidence="2">
    <location>
        <begin position="17"/>
        <end position="377"/>
    </location>
</feature>
<dbReference type="InterPro" id="IPR007234">
    <property type="entry name" value="Vps53_N"/>
</dbReference>
<evidence type="ECO:0000256" key="1">
    <source>
        <dbReference type="SAM" id="Coils"/>
    </source>
</evidence>
<dbReference type="Pfam" id="PF04100">
    <property type="entry name" value="Vps53_N"/>
    <property type="match status" value="1"/>
</dbReference>
<dbReference type="InterPro" id="IPR039766">
    <property type="entry name" value="Vps53"/>
</dbReference>
<dbReference type="Proteomes" id="UP001470230">
    <property type="component" value="Unassembled WGS sequence"/>
</dbReference>
<sequence length="689" mass="78975">MTAINLSNFSSQLLEENFDPIEFLNQVFPTEASLAQLTNVSEQIDNELKTIDDEISESIRKSAKVGERSKEIVNQSKQMVEDVVNRINNLQSQAKDTEHVVEDVCGSIKKYDGAKNNLTNSITTLKRLQMASVAVNELEMMSNQKNYGECADRILALTTLMEFFKDFEKTEILDDINTRFDRLKRQIHNQLSGEFNTKLFGQTVDPSIAPACRAVDAFGESYRNEIIEMFCSRFLDGYEKSFQNCPLNEIDRRYNWLKQRIDFYVLEYSKIFPTHWRVPYNLTLYFCKRTRIQIRDQLARSRPSIKDFQNGFEHTAKFEHVIAETFGKEEVNEQGEHVFKLANEFLGVIGAAFAKHTDLYVAGEQAHMKKLILKAKEKISLRKAAIIDSDNKLLKSGVGLVQYIKSSIDKCGAFSVGSALFDLFPVLKDIMLEYIKMVKTVMPHKISSESDLYLMCIISNTSFYFCSIIDGLAGRIRKSVSEDQKPLVRVDDTKDTLTDYNKAILTQISRALCEETRQFLELISNRSFQNAPEKNAKLPENLTNYFQKTITHLKTWLCDDNFALLRTLFVPEWINVFFMSIFPESTQSKMPITFGGTEILSKTTNMVRDSMLAIFPTGNAVKMQLHKKIIEKDFELILNALKVFASPEDAMVPIYKELFSKSQSKEQFARILRAKGLPSGTELKILNQF</sequence>
<evidence type="ECO:0000313" key="3">
    <source>
        <dbReference type="EMBL" id="KAK8838353.1"/>
    </source>
</evidence>